<keyword evidence="1" id="KW-1133">Transmembrane helix</keyword>
<organism evidence="2">
    <name type="scientific">mine drainage metagenome</name>
    <dbReference type="NCBI Taxonomy" id="410659"/>
    <lineage>
        <taxon>unclassified sequences</taxon>
        <taxon>metagenomes</taxon>
        <taxon>ecological metagenomes</taxon>
    </lineage>
</organism>
<dbReference type="InterPro" id="IPR016768">
    <property type="entry name" value="UCP019883"/>
</dbReference>
<evidence type="ECO:0000313" key="2">
    <source>
        <dbReference type="EMBL" id="OIQ99846.1"/>
    </source>
</evidence>
<keyword evidence="1" id="KW-0472">Membrane</keyword>
<dbReference type="PIRSF" id="PIRSF019883">
    <property type="entry name" value="UCP019883"/>
    <property type="match status" value="1"/>
</dbReference>
<protein>
    <recommendedName>
        <fullName evidence="3">DUF2818 family protein</fullName>
    </recommendedName>
</protein>
<reference evidence="2" key="1">
    <citation type="submission" date="2016-10" db="EMBL/GenBank/DDBJ databases">
        <title>Sequence of Gallionella enrichment culture.</title>
        <authorList>
            <person name="Poehlein A."/>
            <person name="Muehling M."/>
            <person name="Daniel R."/>
        </authorList>
    </citation>
    <scope>NUCLEOTIDE SEQUENCE</scope>
</reference>
<sequence length="100" mass="11482">MQSSAVWLVLVLAIIGANLPFFSNRFFLIFPLKRDKGWIMRVGELIVLYFIVGGLSLALESRLGQIYPQKWEFYAVSASMFIVLAFPGYVARYLTRRITD</sequence>
<gene>
    <name evidence="2" type="ORF">GALL_180520</name>
</gene>
<evidence type="ECO:0008006" key="3">
    <source>
        <dbReference type="Google" id="ProtNLM"/>
    </source>
</evidence>
<dbReference type="Pfam" id="PF10993">
    <property type="entry name" value="DUF2818"/>
    <property type="match status" value="1"/>
</dbReference>
<proteinExistence type="predicted"/>
<name>A0A1J5RV45_9ZZZZ</name>
<feature type="transmembrane region" description="Helical" evidence="1">
    <location>
        <begin position="71"/>
        <end position="91"/>
    </location>
</feature>
<feature type="transmembrane region" description="Helical" evidence="1">
    <location>
        <begin position="42"/>
        <end position="59"/>
    </location>
</feature>
<dbReference type="AlphaFoldDB" id="A0A1J5RV45"/>
<comment type="caution">
    <text evidence="2">The sequence shown here is derived from an EMBL/GenBank/DDBJ whole genome shotgun (WGS) entry which is preliminary data.</text>
</comment>
<keyword evidence="1" id="KW-0812">Transmembrane</keyword>
<accession>A0A1J5RV45</accession>
<dbReference type="EMBL" id="MLJW01000101">
    <property type="protein sequence ID" value="OIQ99846.1"/>
    <property type="molecule type" value="Genomic_DNA"/>
</dbReference>
<evidence type="ECO:0000256" key="1">
    <source>
        <dbReference type="SAM" id="Phobius"/>
    </source>
</evidence>
<feature type="transmembrane region" description="Helical" evidence="1">
    <location>
        <begin position="6"/>
        <end position="30"/>
    </location>
</feature>